<proteinExistence type="predicted"/>
<accession>A0A3M5WIZ7</accession>
<dbReference type="Proteomes" id="UP000274315">
    <property type="component" value="Unassembled WGS sequence"/>
</dbReference>
<comment type="caution">
    <text evidence="1">The sequence shown here is derived from an EMBL/GenBank/DDBJ whole genome shotgun (WGS) entry which is preliminary data.</text>
</comment>
<gene>
    <name evidence="1" type="ORF">ALP24_02124</name>
</gene>
<evidence type="ECO:0008006" key="3">
    <source>
        <dbReference type="Google" id="ProtNLM"/>
    </source>
</evidence>
<name>A0A3M5WIZ7_PSEAP</name>
<reference evidence="1 2" key="1">
    <citation type="submission" date="2018-08" db="EMBL/GenBank/DDBJ databases">
        <title>Recombination of ecologically and evolutionarily significant loci maintains genetic cohesion in the Pseudomonas syringae species complex.</title>
        <authorList>
            <person name="Dillon M."/>
            <person name="Thakur S."/>
            <person name="Almeida R.N.D."/>
            <person name="Weir B.S."/>
            <person name="Guttman D.S."/>
        </authorList>
    </citation>
    <scope>NUCLEOTIDE SEQUENCE [LARGE SCALE GENOMIC DNA]</scope>
    <source>
        <strain evidence="1 2">ICMP 11935</strain>
    </source>
</reference>
<evidence type="ECO:0000313" key="1">
    <source>
        <dbReference type="EMBL" id="RMU70496.1"/>
    </source>
</evidence>
<sequence>MVTILEDCPTESFEFFVVFPSTKYLPERVMALADYLKHQLSQQSELQLINA</sequence>
<dbReference type="EMBL" id="RBUF01000539">
    <property type="protein sequence ID" value="RMU70496.1"/>
    <property type="molecule type" value="Genomic_DNA"/>
</dbReference>
<organism evidence="1 2">
    <name type="scientific">Pseudomonas syringae pv. aptata</name>
    <dbReference type="NCBI Taxonomy" id="83167"/>
    <lineage>
        <taxon>Bacteria</taxon>
        <taxon>Pseudomonadati</taxon>
        <taxon>Pseudomonadota</taxon>
        <taxon>Gammaproteobacteria</taxon>
        <taxon>Pseudomonadales</taxon>
        <taxon>Pseudomonadaceae</taxon>
        <taxon>Pseudomonas</taxon>
        <taxon>Pseudomonas syringae</taxon>
    </lineage>
</organism>
<evidence type="ECO:0000313" key="2">
    <source>
        <dbReference type="Proteomes" id="UP000274315"/>
    </source>
</evidence>
<dbReference type="AlphaFoldDB" id="A0A3M5WIZ7"/>
<protein>
    <recommendedName>
        <fullName evidence="3">LysR family transcriptional regulator</fullName>
    </recommendedName>
</protein>